<feature type="signal peptide" evidence="2">
    <location>
        <begin position="1"/>
        <end position="19"/>
    </location>
</feature>
<dbReference type="PANTHER" id="PTHR45588">
    <property type="entry name" value="TPR DOMAIN-CONTAINING PROTEIN"/>
    <property type="match status" value="1"/>
</dbReference>
<evidence type="ECO:0000256" key="2">
    <source>
        <dbReference type="SAM" id="SignalP"/>
    </source>
</evidence>
<accession>A0A7S8IUW4</accession>
<reference evidence="3 4" key="1">
    <citation type="submission" date="2020-11" db="EMBL/GenBank/DDBJ databases">
        <title>The genome sequence of Erythrobacter sp. 6D36.</title>
        <authorList>
            <person name="Liu Y."/>
        </authorList>
    </citation>
    <scope>NUCLEOTIDE SEQUENCE [LARGE SCALE GENOMIC DNA]</scope>
    <source>
        <strain evidence="3 4">6D36</strain>
    </source>
</reference>
<keyword evidence="1" id="KW-0802">TPR repeat</keyword>
<evidence type="ECO:0000256" key="1">
    <source>
        <dbReference type="PROSITE-ProRule" id="PRU00339"/>
    </source>
</evidence>
<gene>
    <name evidence="3" type="ORF">IRL76_02785</name>
</gene>
<name>A0A7S8IUW4_9SPHN</name>
<dbReference type="EMBL" id="CP064654">
    <property type="protein sequence ID" value="QPC99514.1"/>
    <property type="molecule type" value="Genomic_DNA"/>
</dbReference>
<proteinExistence type="predicted"/>
<dbReference type="InterPro" id="IPR011990">
    <property type="entry name" value="TPR-like_helical_dom_sf"/>
</dbReference>
<dbReference type="SUPFAM" id="SSF48452">
    <property type="entry name" value="TPR-like"/>
    <property type="match status" value="1"/>
</dbReference>
<feature type="chain" id="PRO_5033002935" description="Tetratricopeptide repeat protein" evidence="2">
    <location>
        <begin position="20"/>
        <end position="507"/>
    </location>
</feature>
<protein>
    <recommendedName>
        <fullName evidence="5">Tetratricopeptide repeat protein</fullName>
    </recommendedName>
</protein>
<feature type="repeat" description="TPR" evidence="1">
    <location>
        <begin position="459"/>
        <end position="492"/>
    </location>
</feature>
<dbReference type="InterPro" id="IPR019734">
    <property type="entry name" value="TPR_rpt"/>
</dbReference>
<evidence type="ECO:0008006" key="5">
    <source>
        <dbReference type="Google" id="ProtNLM"/>
    </source>
</evidence>
<dbReference type="AlphaFoldDB" id="A0A7S8IUW4"/>
<dbReference type="Proteomes" id="UP000594459">
    <property type="component" value="Chromosome"/>
</dbReference>
<dbReference type="KEGG" id="qso:IRL76_02785"/>
<dbReference type="PROSITE" id="PS50005">
    <property type="entry name" value="TPR"/>
    <property type="match status" value="1"/>
</dbReference>
<organism evidence="3 4">
    <name type="scientific">Qipengyuania soli</name>
    <dbReference type="NCBI Taxonomy" id="2782568"/>
    <lineage>
        <taxon>Bacteria</taxon>
        <taxon>Pseudomonadati</taxon>
        <taxon>Pseudomonadota</taxon>
        <taxon>Alphaproteobacteria</taxon>
        <taxon>Sphingomonadales</taxon>
        <taxon>Erythrobacteraceae</taxon>
        <taxon>Qipengyuania</taxon>
    </lineage>
</organism>
<sequence length="507" mass="54604">MTRYFAAAAALLMASTALAHDGHEHADATLERVGTEYMVMQTSAKPEAREPFLRGLALLHNFEYNYAAEEFQRAQAADPGFVMAYWGEAMSYNHSLWEEQDRDKALAALAKLGPTPAARAAKARNPREAGWLAAVEALYGEGTKQERDMAYLAAMQRLFDADPSDIDARAFTGLAILGSSHGGRQIPIYMRAAGLLEPGFITNDHHPGILHYLIHSYDDPVHAPLGARAAERYAKVAPDAGHAQHMVSHIFHALGDWQASELANINADSVVDRQRAAQGRDPAFCGHYNEWLVYALIHQGKDASAIVDGCRAQAIAAIAGERKGRLGFGAPSSYGAISLWNGVLTGNWPDPVEGAGDGYLLMRFDLATSRLLAHRDDVAEMRSTLEEMRSLGSEIASVLPTEDPLNTYTMPWISRQLAQGEALVALASGKTEDGLAMLRAAAEAEDALPEEFGPPAIAIPSYEMLGQQLLVLGRKEEAAAAFRMALAFSPGRKPSLDGLAVAEGSGG</sequence>
<evidence type="ECO:0000313" key="3">
    <source>
        <dbReference type="EMBL" id="QPC99514.1"/>
    </source>
</evidence>
<dbReference type="PANTHER" id="PTHR45588:SF1">
    <property type="entry name" value="WW DOMAIN-CONTAINING PROTEIN"/>
    <property type="match status" value="1"/>
</dbReference>
<keyword evidence="4" id="KW-1185">Reference proteome</keyword>
<evidence type="ECO:0000313" key="4">
    <source>
        <dbReference type="Proteomes" id="UP000594459"/>
    </source>
</evidence>
<keyword evidence="2" id="KW-0732">Signal</keyword>
<dbReference type="RefSeq" id="WP_200982950.1">
    <property type="nucleotide sequence ID" value="NZ_CP064654.1"/>
</dbReference>
<dbReference type="Gene3D" id="1.25.40.10">
    <property type="entry name" value="Tetratricopeptide repeat domain"/>
    <property type="match status" value="1"/>
</dbReference>